<keyword evidence="3" id="KW-1185">Reference proteome</keyword>
<dbReference type="Proteomes" id="UP000565745">
    <property type="component" value="Unassembled WGS sequence"/>
</dbReference>
<comment type="caution">
    <text evidence="2">The sequence shown here is derived from an EMBL/GenBank/DDBJ whole genome shotgun (WGS) entry which is preliminary data.</text>
</comment>
<evidence type="ECO:0008006" key="4">
    <source>
        <dbReference type="Google" id="ProtNLM"/>
    </source>
</evidence>
<sequence>MDTGTTKFLIVLCAFNLVLGSAVNAADPVRSLQTFLNGRQCHAGAADGAWGQKTENAARLFTQASNIEIARPITESLLEELEGTSVTCPLILPKNPIRAEQFRLESEHSVRAPLKLDGGIERFWLLPGECKAGPKAKTIQAIGLTNDCSRNRQRSEMKTTKKVRHGARRIYSWDILVPTDFRSTASDDHLIVGQFHSGFAPSSTFSLSQDTGYFVNGRTCFGPEEFGEWHSVVVRVFWHSQRKKNLKDKTPSVFEVWCDGELIWDRSGRPNIAKGDGVSFKYGLYHAMDFPEGDNVTVQFKNVTVTKW</sequence>
<dbReference type="OrthoDB" id="7836699at2"/>
<feature type="chain" id="PRO_5030827446" description="Polysaccharide lyase" evidence="1">
    <location>
        <begin position="26"/>
        <end position="308"/>
    </location>
</feature>
<evidence type="ECO:0000256" key="1">
    <source>
        <dbReference type="SAM" id="SignalP"/>
    </source>
</evidence>
<dbReference type="InterPro" id="IPR025975">
    <property type="entry name" value="Polysacc_lyase"/>
</dbReference>
<keyword evidence="1" id="KW-0732">Signal</keyword>
<evidence type="ECO:0000313" key="2">
    <source>
        <dbReference type="EMBL" id="MBB4176206.1"/>
    </source>
</evidence>
<dbReference type="Gene3D" id="2.60.120.200">
    <property type="match status" value="1"/>
</dbReference>
<feature type="signal peptide" evidence="1">
    <location>
        <begin position="1"/>
        <end position="25"/>
    </location>
</feature>
<dbReference type="RefSeq" id="WP_081780746.1">
    <property type="nucleotide sequence ID" value="NZ_JACIFU010000010.1"/>
</dbReference>
<organism evidence="2 3">
    <name type="scientific">Sulfitobacter noctilucicola</name>
    <dbReference type="NCBI Taxonomy" id="1342301"/>
    <lineage>
        <taxon>Bacteria</taxon>
        <taxon>Pseudomonadati</taxon>
        <taxon>Pseudomonadota</taxon>
        <taxon>Alphaproteobacteria</taxon>
        <taxon>Rhodobacterales</taxon>
        <taxon>Roseobacteraceae</taxon>
        <taxon>Sulfitobacter</taxon>
    </lineage>
</organism>
<evidence type="ECO:0000313" key="3">
    <source>
        <dbReference type="Proteomes" id="UP000565745"/>
    </source>
</evidence>
<gene>
    <name evidence="2" type="ORF">GGR93_004014</name>
</gene>
<dbReference type="AlphaFoldDB" id="A0A7W6MC76"/>
<dbReference type="EMBL" id="JACIFU010000010">
    <property type="protein sequence ID" value="MBB4176206.1"/>
    <property type="molecule type" value="Genomic_DNA"/>
</dbReference>
<accession>A0A7W6MC76</accession>
<dbReference type="Pfam" id="PF14099">
    <property type="entry name" value="Polysacc_lyase"/>
    <property type="match status" value="1"/>
</dbReference>
<reference evidence="2 3" key="1">
    <citation type="submission" date="2020-08" db="EMBL/GenBank/DDBJ databases">
        <title>Genomic Encyclopedia of Type Strains, Phase IV (KMG-IV): sequencing the most valuable type-strain genomes for metagenomic binning, comparative biology and taxonomic classification.</title>
        <authorList>
            <person name="Goeker M."/>
        </authorList>
    </citation>
    <scope>NUCLEOTIDE SEQUENCE [LARGE SCALE GENOMIC DNA]</scope>
    <source>
        <strain evidence="2 3">DSM 101015</strain>
    </source>
</reference>
<protein>
    <recommendedName>
        <fullName evidence="4">Polysaccharide lyase</fullName>
    </recommendedName>
</protein>
<name>A0A7W6MC76_9RHOB</name>
<proteinExistence type="predicted"/>